<dbReference type="Proteomes" id="UP000078316">
    <property type="component" value="Unassembled WGS sequence"/>
</dbReference>
<name>A0A179RZZ2_9HYPH</name>
<reference evidence="2 3" key="1">
    <citation type="submission" date="2016-04" db="EMBL/GenBank/DDBJ databases">
        <authorList>
            <person name="Evans L.H."/>
            <person name="Alamgir A."/>
            <person name="Owens N."/>
            <person name="Weber N.D."/>
            <person name="Virtaneva K."/>
            <person name="Barbian K."/>
            <person name="Babar A."/>
            <person name="Rosenke K."/>
        </authorList>
    </citation>
    <scope>NUCLEOTIDE SEQUENCE [LARGE SCALE GENOMIC DNA]</scope>
    <source>
        <strain evidence="2 3">PMB02</strain>
    </source>
</reference>
<sequence>MLFLIEPGETISDEGRFLAELGLVRWLYEAGRHPPSRLAIRKDRARHLIPTYPVVPGIALKPLPEAQAEAAFLGAAFGSTPIKSVLTSVTPLLQGPGSFDLLHFAGHGAAAEGVVGQARLMLDGQIVPQGYVPEYLRADHVEFNMKAGDGRPVVVLNACQAGRANWQLTGLGGFAQAFLKRGVGLFVGTLWSVGDAPARVFTEAFYKALKSGLTVGEAARQARGEAKNPADPTWLAYAVYGHPGATLARDDD</sequence>
<organism evidence="2 3">
    <name type="scientific">Methylobacterium platani</name>
    <dbReference type="NCBI Taxonomy" id="427683"/>
    <lineage>
        <taxon>Bacteria</taxon>
        <taxon>Pseudomonadati</taxon>
        <taxon>Pseudomonadota</taxon>
        <taxon>Alphaproteobacteria</taxon>
        <taxon>Hyphomicrobiales</taxon>
        <taxon>Methylobacteriaceae</taxon>
        <taxon>Methylobacterium</taxon>
    </lineage>
</organism>
<dbReference type="RefSeq" id="WP_048436225.1">
    <property type="nucleotide sequence ID" value="NZ_LWHQ01000086.1"/>
</dbReference>
<dbReference type="InterPro" id="IPR024983">
    <property type="entry name" value="CHAT_dom"/>
</dbReference>
<proteinExistence type="predicted"/>
<evidence type="ECO:0000313" key="2">
    <source>
        <dbReference type="EMBL" id="OAS14934.1"/>
    </source>
</evidence>
<evidence type="ECO:0000313" key="3">
    <source>
        <dbReference type="Proteomes" id="UP000078316"/>
    </source>
</evidence>
<accession>A0A179RZZ2</accession>
<dbReference type="Pfam" id="PF12770">
    <property type="entry name" value="CHAT"/>
    <property type="match status" value="1"/>
</dbReference>
<protein>
    <recommendedName>
        <fullName evidence="1">CHAT domain-containing protein</fullName>
    </recommendedName>
</protein>
<comment type="caution">
    <text evidence="2">The sequence shown here is derived from an EMBL/GenBank/DDBJ whole genome shotgun (WGS) entry which is preliminary data.</text>
</comment>
<dbReference type="OrthoDB" id="8445408at2"/>
<dbReference type="STRING" id="427683.A5481_30050"/>
<feature type="domain" description="CHAT" evidence="1">
    <location>
        <begin position="58"/>
        <end position="228"/>
    </location>
</feature>
<evidence type="ECO:0000259" key="1">
    <source>
        <dbReference type="Pfam" id="PF12770"/>
    </source>
</evidence>
<gene>
    <name evidence="2" type="ORF">A5481_30050</name>
</gene>
<dbReference type="AlphaFoldDB" id="A0A179RZZ2"/>
<dbReference type="EMBL" id="LWHQ01000086">
    <property type="protein sequence ID" value="OAS14934.1"/>
    <property type="molecule type" value="Genomic_DNA"/>
</dbReference>